<comment type="caution">
    <text evidence="3">The sequence shown here is derived from an EMBL/GenBank/DDBJ whole genome shotgun (WGS) entry which is preliminary data.</text>
</comment>
<evidence type="ECO:0000259" key="2">
    <source>
        <dbReference type="Pfam" id="PF05065"/>
    </source>
</evidence>
<dbReference type="InterPro" id="IPR024455">
    <property type="entry name" value="Phage_capsid"/>
</dbReference>
<dbReference type="Gene3D" id="3.30.2400.10">
    <property type="entry name" value="Major capsid protein gp5"/>
    <property type="match status" value="1"/>
</dbReference>
<keyword evidence="4" id="KW-1185">Reference proteome</keyword>
<reference evidence="3" key="1">
    <citation type="journal article" date="2014" name="Int. J. Syst. Evol. Microbiol.">
        <title>Complete genome sequence of Corynebacterium casei LMG S-19264T (=DSM 44701T), isolated from a smear-ripened cheese.</title>
        <authorList>
            <consortium name="US DOE Joint Genome Institute (JGI-PGF)"/>
            <person name="Walter F."/>
            <person name="Albersmeier A."/>
            <person name="Kalinowski J."/>
            <person name="Ruckert C."/>
        </authorList>
    </citation>
    <scope>NUCLEOTIDE SEQUENCE</scope>
    <source>
        <strain evidence="3">KCTC 42590</strain>
    </source>
</reference>
<dbReference type="Gene3D" id="3.30.2320.10">
    <property type="entry name" value="hypothetical protein PF0899 domain"/>
    <property type="match status" value="1"/>
</dbReference>
<dbReference type="Pfam" id="PF05065">
    <property type="entry name" value="Phage_capsid"/>
    <property type="match status" value="1"/>
</dbReference>
<sequence>MELTELKAAVDTYADASEASITALDGRLAALETKMARPEASADYTLEQEDSGALAYKGAFLDDFILKGDETQVRKLAARSLEEKALSTSSATGTLVPEDIDGEIERQLLAQSPLRSYLKVKAIETGSYKRLVSTGGTASGWAGEEDARTETTAPGLREIVIDTGELYSNAAATQRALDDMQFDAEQWLMEEVADEFAAKETAAIISGSGVNQPRGILSGGMSADSDGARTFGYLQYRLTGVSGGWKAADPSDDLIDLVHDLNPRYRQGAIFVMNSKTLADVRKFKDADGNFIWRPGLQDGQPDRLLGYPVIEVEDMPDVAADSFSVAFGNFERGYTLVERTGTRVLRDPYSNKPYVHFYATRRVGGALINDAAIKLLKFGTT</sequence>
<dbReference type="Proteomes" id="UP000630923">
    <property type="component" value="Unassembled WGS sequence"/>
</dbReference>
<evidence type="ECO:0000256" key="1">
    <source>
        <dbReference type="ARBA" id="ARBA00004328"/>
    </source>
</evidence>
<dbReference type="AlphaFoldDB" id="A0A919E679"/>
<dbReference type="InterPro" id="IPR054612">
    <property type="entry name" value="Phage_capsid-like_C"/>
</dbReference>
<reference evidence="3" key="2">
    <citation type="submission" date="2020-09" db="EMBL/GenBank/DDBJ databases">
        <authorList>
            <person name="Sun Q."/>
            <person name="Kim S."/>
        </authorList>
    </citation>
    <scope>NUCLEOTIDE SEQUENCE</scope>
    <source>
        <strain evidence="3">KCTC 42590</strain>
    </source>
</reference>
<evidence type="ECO:0000313" key="4">
    <source>
        <dbReference type="Proteomes" id="UP000630923"/>
    </source>
</evidence>
<dbReference type="NCBIfam" id="TIGR01554">
    <property type="entry name" value="major_cap_HK97"/>
    <property type="match status" value="1"/>
</dbReference>
<gene>
    <name evidence="3" type="ORF">GCM10017044_10810</name>
</gene>
<feature type="domain" description="Phage capsid-like C-terminal" evidence="2">
    <location>
        <begin position="93"/>
        <end position="379"/>
    </location>
</feature>
<dbReference type="SUPFAM" id="SSF56563">
    <property type="entry name" value="Major capsid protein gp5"/>
    <property type="match status" value="1"/>
</dbReference>
<comment type="subcellular location">
    <subcellularLocation>
        <location evidence="1">Virion</location>
    </subcellularLocation>
</comment>
<name>A0A919E679_9PROT</name>
<protein>
    <submittedName>
        <fullName evidence="3">Phage capsid protein</fullName>
    </submittedName>
</protein>
<proteinExistence type="predicted"/>
<organism evidence="3 4">
    <name type="scientific">Kordiimonas sediminis</name>
    <dbReference type="NCBI Taxonomy" id="1735581"/>
    <lineage>
        <taxon>Bacteria</taxon>
        <taxon>Pseudomonadati</taxon>
        <taxon>Pseudomonadota</taxon>
        <taxon>Alphaproteobacteria</taxon>
        <taxon>Kordiimonadales</taxon>
        <taxon>Kordiimonadaceae</taxon>
        <taxon>Kordiimonas</taxon>
    </lineage>
</organism>
<dbReference type="EMBL" id="BNCI01000001">
    <property type="protein sequence ID" value="GHF18134.1"/>
    <property type="molecule type" value="Genomic_DNA"/>
</dbReference>
<evidence type="ECO:0000313" key="3">
    <source>
        <dbReference type="EMBL" id="GHF18134.1"/>
    </source>
</evidence>
<accession>A0A919E679</accession>